<protein>
    <submittedName>
        <fullName evidence="1">Uncharacterized protein</fullName>
    </submittedName>
</protein>
<sequence length="82" mass="9363">MTHGLVVTGLVFTKTPLVDGWGIIKYTRDTKYPPSNEAWYYLHHCDTLCYGAALKREVQCSVCMAEIPEHFKGLINLCAWEK</sequence>
<proteinExistence type="predicted"/>
<name>A0A0F9X0L6_9ZZZZ</name>
<gene>
    <name evidence="1" type="ORF">LCGC14_0207770</name>
</gene>
<dbReference type="AlphaFoldDB" id="A0A0F9X0L6"/>
<dbReference type="EMBL" id="LAZR01000095">
    <property type="protein sequence ID" value="KKN92286.1"/>
    <property type="molecule type" value="Genomic_DNA"/>
</dbReference>
<accession>A0A0F9X0L6</accession>
<reference evidence="1" key="1">
    <citation type="journal article" date="2015" name="Nature">
        <title>Complex archaea that bridge the gap between prokaryotes and eukaryotes.</title>
        <authorList>
            <person name="Spang A."/>
            <person name="Saw J.H."/>
            <person name="Jorgensen S.L."/>
            <person name="Zaremba-Niedzwiedzka K."/>
            <person name="Martijn J."/>
            <person name="Lind A.E."/>
            <person name="van Eijk R."/>
            <person name="Schleper C."/>
            <person name="Guy L."/>
            <person name="Ettema T.J."/>
        </authorList>
    </citation>
    <scope>NUCLEOTIDE SEQUENCE</scope>
</reference>
<evidence type="ECO:0000313" key="1">
    <source>
        <dbReference type="EMBL" id="KKN92286.1"/>
    </source>
</evidence>
<organism evidence="1">
    <name type="scientific">marine sediment metagenome</name>
    <dbReference type="NCBI Taxonomy" id="412755"/>
    <lineage>
        <taxon>unclassified sequences</taxon>
        <taxon>metagenomes</taxon>
        <taxon>ecological metagenomes</taxon>
    </lineage>
</organism>
<comment type="caution">
    <text evidence="1">The sequence shown here is derived from an EMBL/GenBank/DDBJ whole genome shotgun (WGS) entry which is preliminary data.</text>
</comment>